<accession>A0A1X9T5M2</accession>
<keyword evidence="2" id="KW-1185">Reference proteome</keyword>
<proteinExistence type="predicted"/>
<reference evidence="1" key="1">
    <citation type="journal article" date="2017" name="Vet. Pathol.">
        <title>Ranid Herpesvirus 3 and Proliferative Dermatitis in Free-Ranging Wild Common Frogs (Rana Temporaria).</title>
        <authorList>
            <person name="Origgi F.C."/>
            <person name="Schmidt B.R."/>
            <person name="Lohmann P."/>
            <person name="Otten P."/>
            <person name="Akdesir E."/>
            <person name="Gaschen V."/>
            <person name="Aguilar-Bultet L."/>
            <person name="Wahli T."/>
            <person name="Sattler U."/>
            <person name="Stoffel M.H."/>
        </authorList>
    </citation>
    <scope>NUCLEOTIDE SEQUENCE [LARGE SCALE GENOMIC DNA]</scope>
    <source>
        <strain evidence="1">FO1_2015</strain>
    </source>
</reference>
<dbReference type="Proteomes" id="UP000203507">
    <property type="component" value="Segment"/>
</dbReference>
<dbReference type="RefSeq" id="YP_009362496.1">
    <property type="nucleotide sequence ID" value="NC_034618.1"/>
</dbReference>
<protein>
    <submittedName>
        <fullName evidence="1">Toxin-like protein</fullName>
    </submittedName>
</protein>
<evidence type="ECO:0000313" key="2">
    <source>
        <dbReference type="Proteomes" id="UP000203507"/>
    </source>
</evidence>
<evidence type="ECO:0000313" key="1">
    <source>
        <dbReference type="EMBL" id="ARR28987.1"/>
    </source>
</evidence>
<name>A0A1X9T5M2_9VIRU</name>
<sequence length="172" mass="20515">MSDHDSTRPKWSTQNVLDLFKSDRIGLDLVKIYPDDFSCFQESYFDTFRYYHPVTYHYRLQNLDSVAAQWRLLLNGPKPLQSQLGSQPFDPCATELPPWVEDLYRVRPSLALIAHDIVDQNYILARQLRRTWSLETEYIYRHVKDTMLILLQHWHRTMAAWMVGRTAYELYA</sequence>
<dbReference type="KEGG" id="vg:32878321"/>
<organism evidence="1">
    <name type="scientific">Ranid herpesvirus 3</name>
    <dbReference type="NCBI Taxonomy" id="1987509"/>
    <lineage>
        <taxon>Viruses</taxon>
        <taxon>Duplodnaviria</taxon>
        <taxon>Heunggongvirae</taxon>
        <taxon>Peploviricota</taxon>
        <taxon>Herviviricetes</taxon>
        <taxon>Herpesvirales</taxon>
        <taxon>Alloherpesviridae</taxon>
        <taxon>Batravirus</taxon>
        <taxon>Batravirus ranidallo3</taxon>
    </lineage>
</organism>
<dbReference type="GeneID" id="32878321"/>
<dbReference type="EMBL" id="KX832224">
    <property type="protein sequence ID" value="ARR28987.1"/>
    <property type="molecule type" value="Genomic_DNA"/>
</dbReference>